<keyword evidence="1" id="KW-0472">Membrane</keyword>
<keyword evidence="1" id="KW-0812">Transmembrane</keyword>
<feature type="transmembrane region" description="Helical" evidence="1">
    <location>
        <begin position="21"/>
        <end position="41"/>
    </location>
</feature>
<name>A0A1V6LTS8_9FLAO</name>
<dbReference type="InterPro" id="IPR025698">
    <property type="entry name" value="2TM_dom"/>
</dbReference>
<evidence type="ECO:0000313" key="4">
    <source>
        <dbReference type="Proteomes" id="UP000191680"/>
    </source>
</evidence>
<keyword evidence="1" id="KW-1133">Transmembrane helix</keyword>
<gene>
    <name evidence="3" type="ORF">BUL40_06775</name>
</gene>
<evidence type="ECO:0000259" key="2">
    <source>
        <dbReference type="Pfam" id="PF13239"/>
    </source>
</evidence>
<dbReference type="AlphaFoldDB" id="A0A1V6LTS8"/>
<feature type="transmembrane region" description="Helical" evidence="1">
    <location>
        <begin position="61"/>
        <end position="81"/>
    </location>
</feature>
<protein>
    <recommendedName>
        <fullName evidence="2">2TM domain-containing protein</fullName>
    </recommendedName>
</protein>
<comment type="caution">
    <text evidence="3">The sequence shown here is derived from an EMBL/GenBank/DDBJ whole genome shotgun (WGS) entry which is preliminary data.</text>
</comment>
<dbReference type="EMBL" id="MTBC01000003">
    <property type="protein sequence ID" value="OQD43581.1"/>
    <property type="molecule type" value="Genomic_DNA"/>
</dbReference>
<feature type="domain" description="2TM" evidence="2">
    <location>
        <begin position="10"/>
        <end position="94"/>
    </location>
</feature>
<dbReference type="Proteomes" id="UP000191680">
    <property type="component" value="Unassembled WGS sequence"/>
</dbReference>
<keyword evidence="4" id="KW-1185">Reference proteome</keyword>
<sequence length="105" mass="12648">MKNAEDLKYERARKRVAQLKSYYVHLGVYVVINAFILANLYIKSGYDNESFWDWKNFTTTFFWGIGLLFHTVRTFGIIPVYSSKWEDRKIKEFMARDKAEKEKYL</sequence>
<organism evidence="3 4">
    <name type="scientific">Croceivirga radicis</name>
    <dbReference type="NCBI Taxonomy" id="1929488"/>
    <lineage>
        <taxon>Bacteria</taxon>
        <taxon>Pseudomonadati</taxon>
        <taxon>Bacteroidota</taxon>
        <taxon>Flavobacteriia</taxon>
        <taxon>Flavobacteriales</taxon>
        <taxon>Flavobacteriaceae</taxon>
        <taxon>Croceivirga</taxon>
    </lineage>
</organism>
<proteinExistence type="predicted"/>
<reference evidence="3 4" key="1">
    <citation type="submission" date="2016-12" db="EMBL/GenBank/DDBJ databases">
        <authorList>
            <person name="Song W.-J."/>
            <person name="Kurnit D.M."/>
        </authorList>
    </citation>
    <scope>NUCLEOTIDE SEQUENCE [LARGE SCALE GENOMIC DNA]</scope>
    <source>
        <strain evidence="3 4">HSG9</strain>
    </source>
</reference>
<accession>A0A1V6LTS8</accession>
<evidence type="ECO:0000256" key="1">
    <source>
        <dbReference type="SAM" id="Phobius"/>
    </source>
</evidence>
<dbReference type="Pfam" id="PF13239">
    <property type="entry name" value="2TM"/>
    <property type="match status" value="1"/>
</dbReference>
<evidence type="ECO:0000313" key="3">
    <source>
        <dbReference type="EMBL" id="OQD43581.1"/>
    </source>
</evidence>
<dbReference type="RefSeq" id="WP_244901835.1">
    <property type="nucleotide sequence ID" value="NZ_MTBC01000003.1"/>
</dbReference>